<organism evidence="1 2">
    <name type="scientific">Scophthalmus maximus</name>
    <name type="common">Turbot</name>
    <name type="synonym">Psetta maxima</name>
    <dbReference type="NCBI Taxonomy" id="52904"/>
    <lineage>
        <taxon>Eukaryota</taxon>
        <taxon>Metazoa</taxon>
        <taxon>Chordata</taxon>
        <taxon>Craniata</taxon>
        <taxon>Vertebrata</taxon>
        <taxon>Euteleostomi</taxon>
        <taxon>Actinopterygii</taxon>
        <taxon>Neopterygii</taxon>
        <taxon>Teleostei</taxon>
        <taxon>Neoteleostei</taxon>
        <taxon>Acanthomorphata</taxon>
        <taxon>Carangaria</taxon>
        <taxon>Pleuronectiformes</taxon>
        <taxon>Pleuronectoidei</taxon>
        <taxon>Scophthalmidae</taxon>
        <taxon>Scophthalmus</taxon>
    </lineage>
</organism>
<reference evidence="1 2" key="1">
    <citation type="submission" date="2017-12" db="EMBL/GenBank/DDBJ databases">
        <title>Integrating genomic resources of turbot (Scophthalmus maximus) in depth evaluation of genetic and physical mapping variation across individuals.</title>
        <authorList>
            <person name="Martinez P."/>
        </authorList>
    </citation>
    <scope>NUCLEOTIDE SEQUENCE [LARGE SCALE GENOMIC DNA]</scope>
</reference>
<accession>A0A2U9BNG8</accession>
<name>A0A2U9BNG8_SCOMX</name>
<sequence>MAVPTSNTILIRFLTVQVSSNDAPASCLSCSNDGLLMPNWSRASTTKEQQNGAAVGTPVHTELLSLILTKITCF</sequence>
<dbReference type="Proteomes" id="UP000246464">
    <property type="component" value="Chromosome 7"/>
</dbReference>
<gene>
    <name evidence="1" type="ORF">SMAX5B_021321</name>
</gene>
<proteinExistence type="predicted"/>
<dbReference type="EMBL" id="CP026249">
    <property type="protein sequence ID" value="AWP04982.1"/>
    <property type="molecule type" value="Genomic_DNA"/>
</dbReference>
<dbReference type="AlphaFoldDB" id="A0A2U9BNG8"/>
<evidence type="ECO:0000313" key="1">
    <source>
        <dbReference type="EMBL" id="AWP04982.1"/>
    </source>
</evidence>
<evidence type="ECO:0000313" key="2">
    <source>
        <dbReference type="Proteomes" id="UP000246464"/>
    </source>
</evidence>
<protein>
    <submittedName>
        <fullName evidence="1">Uncharacterized protein</fullName>
    </submittedName>
</protein>
<keyword evidence="2" id="KW-1185">Reference proteome</keyword>